<protein>
    <recommendedName>
        <fullName evidence="3">Secreted protein</fullName>
    </recommendedName>
</protein>
<proteinExistence type="predicted"/>
<keyword evidence="2" id="KW-1185">Reference proteome</keyword>
<dbReference type="EMBL" id="CP089984">
    <property type="protein sequence ID" value="WXB12650.1"/>
    <property type="molecule type" value="Genomic_DNA"/>
</dbReference>
<evidence type="ECO:0008006" key="3">
    <source>
        <dbReference type="Google" id="ProtNLM"/>
    </source>
</evidence>
<reference evidence="1 2" key="1">
    <citation type="submission" date="2021-12" db="EMBL/GenBank/DDBJ databases">
        <title>Discovery of the Pendulisporaceae a myxobacterial family with distinct sporulation behavior and unique specialized metabolism.</title>
        <authorList>
            <person name="Garcia R."/>
            <person name="Popoff A."/>
            <person name="Bader C.D."/>
            <person name="Loehr J."/>
            <person name="Walesch S."/>
            <person name="Walt C."/>
            <person name="Boldt J."/>
            <person name="Bunk B."/>
            <person name="Haeckl F.J.F.P.J."/>
            <person name="Gunesch A.P."/>
            <person name="Birkelbach J."/>
            <person name="Nuebel U."/>
            <person name="Pietschmann T."/>
            <person name="Bach T."/>
            <person name="Mueller R."/>
        </authorList>
    </citation>
    <scope>NUCLEOTIDE SEQUENCE [LARGE SCALE GENOMIC DNA]</scope>
    <source>
        <strain evidence="1 2">MSr11954</strain>
    </source>
</reference>
<accession>A0ABZ2LPI0</accession>
<organism evidence="1 2">
    <name type="scientific">Pendulispora albinea</name>
    <dbReference type="NCBI Taxonomy" id="2741071"/>
    <lineage>
        <taxon>Bacteria</taxon>
        <taxon>Pseudomonadati</taxon>
        <taxon>Myxococcota</taxon>
        <taxon>Myxococcia</taxon>
        <taxon>Myxococcales</taxon>
        <taxon>Sorangiineae</taxon>
        <taxon>Pendulisporaceae</taxon>
        <taxon>Pendulispora</taxon>
    </lineage>
</organism>
<dbReference type="Proteomes" id="UP001370348">
    <property type="component" value="Chromosome"/>
</dbReference>
<evidence type="ECO:0000313" key="2">
    <source>
        <dbReference type="Proteomes" id="UP001370348"/>
    </source>
</evidence>
<dbReference type="RefSeq" id="WP_394822271.1">
    <property type="nucleotide sequence ID" value="NZ_CP089984.1"/>
</dbReference>
<name>A0ABZ2LPI0_9BACT</name>
<evidence type="ECO:0000313" key="1">
    <source>
        <dbReference type="EMBL" id="WXB12650.1"/>
    </source>
</evidence>
<gene>
    <name evidence="1" type="ORF">LZC94_32970</name>
</gene>
<sequence>MGLVAFAFCGTAAAQPSPGDSIVPIGMTVADDPTLAGVIEKDESRKIFCTGLYGTLQTRVVRSTITGNVDFYFRVTNAAPSSGPIVAVYVSDFTNAAWNARSDYRVDGVGTVPPTRINRSSSPGDTFSFHFLSWPLAPGESSRQIYVQSLAKNYDRSGYALIVSDRASCLVYNVFRPVP</sequence>